<organism evidence="1 2">
    <name type="scientific">Candidatus Methanofastidiosum methylothiophilum</name>
    <dbReference type="NCBI Taxonomy" id="1705564"/>
    <lineage>
        <taxon>Archaea</taxon>
        <taxon>Methanobacteriati</taxon>
        <taxon>Methanobacteriota</taxon>
        <taxon>Stenosarchaea group</taxon>
        <taxon>Candidatus Methanofastidiosia</taxon>
        <taxon>Candidatus Methanofastidiosales</taxon>
        <taxon>Candidatus Methanofastidiosaceae</taxon>
        <taxon>Candidatus Methanofastidiosum</taxon>
    </lineage>
</organism>
<sequence>MKYLITILTLIFILFYSGCLIPSKPTEISVNTNLCENINCPDKCIGNELWSQICVEGDCIDFKRIDQCAEYCGCKVDLCKAISCNNKCIGNDLWAYKCVNGICIQDKLIEECNKECGCKSELVIREIQPIETWIFNDPKDTSKIVTFGNVYLLYTKDKLGIILTCRKDKCNDYPAVYYGYKKQGEKDYQGYIQIEDISYWRPPYDAFYTLYFSPEYYIKIGYVD</sequence>
<protein>
    <submittedName>
        <fullName evidence="1">Uncharacterized protein</fullName>
    </submittedName>
</protein>
<proteinExistence type="predicted"/>
<reference evidence="1 2" key="1">
    <citation type="journal article" date="2016" name="ISME J.">
        <title>Chasing the elusive Euryarchaeota class WSA2: genomes reveal a uniquely fastidious methyl-reducing methanogen.</title>
        <authorList>
            <person name="Nobu M.K."/>
            <person name="Narihiro T."/>
            <person name="Kuroda K."/>
            <person name="Mei R."/>
            <person name="Liu W.T."/>
        </authorList>
    </citation>
    <scope>NUCLEOTIDE SEQUENCE [LARGE SCALE GENOMIC DNA]</scope>
    <source>
        <strain evidence="1">B03fssc0709_Meth_Bin005</strain>
    </source>
</reference>
<evidence type="ECO:0000313" key="2">
    <source>
        <dbReference type="Proteomes" id="UP000092401"/>
    </source>
</evidence>
<gene>
    <name evidence="1" type="ORF">APG10_01547</name>
</gene>
<evidence type="ECO:0000313" key="1">
    <source>
        <dbReference type="EMBL" id="KYC44670.1"/>
    </source>
</evidence>
<dbReference type="Proteomes" id="UP000092401">
    <property type="component" value="Unassembled WGS sequence"/>
</dbReference>
<name>A0A150II24_9EURY</name>
<dbReference type="EMBL" id="LNGE01000049">
    <property type="protein sequence ID" value="KYC44670.1"/>
    <property type="molecule type" value="Genomic_DNA"/>
</dbReference>
<dbReference type="AlphaFoldDB" id="A0A150II24"/>
<accession>A0A150II24</accession>
<comment type="caution">
    <text evidence="1">The sequence shown here is derived from an EMBL/GenBank/DDBJ whole genome shotgun (WGS) entry which is preliminary data.</text>
</comment>